<evidence type="ECO:0000313" key="2">
    <source>
        <dbReference type="Proteomes" id="UP000178724"/>
    </source>
</evidence>
<dbReference type="AlphaFoldDB" id="A0A1F4Q4T0"/>
<organism evidence="1 2">
    <name type="scientific">candidate division WOR-1 bacterium RIFCSPHIGHO2_01_FULL_53_15</name>
    <dbReference type="NCBI Taxonomy" id="1802564"/>
    <lineage>
        <taxon>Bacteria</taxon>
        <taxon>Bacillati</taxon>
        <taxon>Saganbacteria</taxon>
    </lineage>
</organism>
<sequence length="354" mass="38072">MNVDGQVVFSNISLDFTPADNPLIIAIQDNDTALAEKAYIRVYSAGGGLTGADGTVLPLSISLDGAAWTKIGAQDNAAQLSTWGLNKPPAIINDSFPLYVGANFSQATAQAYNSELIIEFVVEEPTQLPDLVYGHGQAGDLVWSIEERDGEDRIYLQDYSNDPNPNDSFILYPNRPRIDYRLSDNPGGLPWAESFSLTPEYNEYVPTLEKMLGHAQQTLSQSPQEDTASISSMIGTIEALISQAPAGSVDYDIVEGGGAVPGISWYLSTGALSIGDPPGRGQNLTYSLDRQTLRLVKRESGNETAYARADEGYLPALNEALALAEQVAARDDLQPSQLKTISAVIEILRGISGQ</sequence>
<dbReference type="Proteomes" id="UP000178724">
    <property type="component" value="Unassembled WGS sequence"/>
</dbReference>
<gene>
    <name evidence="1" type="ORF">A2625_06715</name>
</gene>
<reference evidence="1 2" key="1">
    <citation type="journal article" date="2016" name="Nat. Commun.">
        <title>Thousands of microbial genomes shed light on interconnected biogeochemical processes in an aquifer system.</title>
        <authorList>
            <person name="Anantharaman K."/>
            <person name="Brown C.T."/>
            <person name="Hug L.A."/>
            <person name="Sharon I."/>
            <person name="Castelle C.J."/>
            <person name="Probst A.J."/>
            <person name="Thomas B.C."/>
            <person name="Singh A."/>
            <person name="Wilkins M.J."/>
            <person name="Karaoz U."/>
            <person name="Brodie E.L."/>
            <person name="Williams K.H."/>
            <person name="Hubbard S.S."/>
            <person name="Banfield J.F."/>
        </authorList>
    </citation>
    <scope>NUCLEOTIDE SEQUENCE [LARGE SCALE GENOMIC DNA]</scope>
</reference>
<proteinExistence type="predicted"/>
<protein>
    <submittedName>
        <fullName evidence="1">Uncharacterized protein</fullName>
    </submittedName>
</protein>
<evidence type="ECO:0000313" key="1">
    <source>
        <dbReference type="EMBL" id="OGB90968.1"/>
    </source>
</evidence>
<comment type="caution">
    <text evidence="1">The sequence shown here is derived from an EMBL/GenBank/DDBJ whole genome shotgun (WGS) entry which is preliminary data.</text>
</comment>
<name>A0A1F4Q4T0_UNCSA</name>
<dbReference type="EMBL" id="METM01000002">
    <property type="protein sequence ID" value="OGB90968.1"/>
    <property type="molecule type" value="Genomic_DNA"/>
</dbReference>
<accession>A0A1F4Q4T0</accession>